<evidence type="ECO:0000256" key="12">
    <source>
        <dbReference type="ARBA" id="ARBA00043691"/>
    </source>
</evidence>
<comment type="subcellular location">
    <subcellularLocation>
        <location evidence="1">Membrane</location>
    </subcellularLocation>
</comment>
<dbReference type="EC" id="3.1.3.80" evidence="3"/>
<dbReference type="PANTHER" id="PTHR20963:SF8">
    <property type="entry name" value="MULTIPLE INOSITOL POLYPHOSPHATE PHOSPHATASE 1"/>
    <property type="match status" value="1"/>
</dbReference>
<evidence type="ECO:0000256" key="6">
    <source>
        <dbReference type="ARBA" id="ARBA00022729"/>
    </source>
</evidence>
<dbReference type="GO" id="GO:0052745">
    <property type="term" value="F:inositol phosphate phosphatase activity"/>
    <property type="evidence" value="ECO:0007669"/>
    <property type="project" value="TreeGrafter"/>
</dbReference>
<dbReference type="InterPro" id="IPR029033">
    <property type="entry name" value="His_PPase_superfam"/>
</dbReference>
<dbReference type="GO" id="GO:0016020">
    <property type="term" value="C:membrane"/>
    <property type="evidence" value="ECO:0007669"/>
    <property type="project" value="UniProtKB-SubCell"/>
</dbReference>
<evidence type="ECO:0000256" key="4">
    <source>
        <dbReference type="ARBA" id="ARBA00013040"/>
    </source>
</evidence>
<gene>
    <name evidence="14" type="ORF">MKW98_009448</name>
</gene>
<dbReference type="Gene3D" id="3.40.50.1240">
    <property type="entry name" value="Phosphoglycerate mutase-like"/>
    <property type="match status" value="1"/>
</dbReference>
<dbReference type="GO" id="GO:0034417">
    <property type="term" value="F:bisphosphoglycerate 3-phosphatase activity"/>
    <property type="evidence" value="ECO:0007669"/>
    <property type="project" value="UniProtKB-EC"/>
</dbReference>
<dbReference type="SUPFAM" id="SSF53254">
    <property type="entry name" value="Phosphoglycerate mutase-like"/>
    <property type="match status" value="1"/>
</dbReference>
<evidence type="ECO:0000256" key="10">
    <source>
        <dbReference type="ARBA" id="ARBA00043668"/>
    </source>
</evidence>
<dbReference type="Proteomes" id="UP001202328">
    <property type="component" value="Unassembled WGS sequence"/>
</dbReference>
<dbReference type="EMBL" id="JAJJMB010010755">
    <property type="protein sequence ID" value="KAI3906540.1"/>
    <property type="molecule type" value="Genomic_DNA"/>
</dbReference>
<evidence type="ECO:0000256" key="2">
    <source>
        <dbReference type="ARBA" id="ARBA00008422"/>
    </source>
</evidence>
<keyword evidence="15" id="KW-1185">Reference proteome</keyword>
<dbReference type="InterPro" id="IPR000560">
    <property type="entry name" value="His_Pase_clade-2"/>
</dbReference>
<evidence type="ECO:0000256" key="13">
    <source>
        <dbReference type="ARBA" id="ARBA00043832"/>
    </source>
</evidence>
<evidence type="ECO:0000256" key="5">
    <source>
        <dbReference type="ARBA" id="ARBA00018097"/>
    </source>
</evidence>
<comment type="caution">
    <text evidence="14">The sequence shown here is derived from an EMBL/GenBank/DDBJ whole genome shotgun (WGS) entry which is preliminary data.</text>
</comment>
<name>A0AAD4XED6_9MAGN</name>
<keyword evidence="6" id="KW-0732">Signal</keyword>
<evidence type="ECO:0000256" key="7">
    <source>
        <dbReference type="ARBA" id="ARBA00022801"/>
    </source>
</evidence>
<reference evidence="14" key="1">
    <citation type="submission" date="2022-04" db="EMBL/GenBank/DDBJ databases">
        <title>A functionally conserved STORR gene fusion in Papaver species that diverged 16.8 million years ago.</title>
        <authorList>
            <person name="Catania T."/>
        </authorList>
    </citation>
    <scope>NUCLEOTIDE SEQUENCE</scope>
    <source>
        <strain evidence="14">S-188037</strain>
    </source>
</reference>
<dbReference type="AlphaFoldDB" id="A0AAD4XED6"/>
<comment type="catalytic activity">
    <reaction evidence="10">
        <text>1D-myo-inositol 1,2,5,6-tetrakisphosphate + H2O = 1D-myo-inositol 1,2,6-trisphosphate + phosphate</text>
        <dbReference type="Rhea" id="RHEA:77119"/>
        <dbReference type="ChEBI" id="CHEBI:15377"/>
        <dbReference type="ChEBI" id="CHEBI:43474"/>
        <dbReference type="ChEBI" id="CHEBI:195535"/>
        <dbReference type="ChEBI" id="CHEBI:195537"/>
        <dbReference type="EC" id="3.1.3.62"/>
    </reaction>
    <physiologicalReaction direction="left-to-right" evidence="10">
        <dbReference type="Rhea" id="RHEA:77120"/>
    </physiologicalReaction>
</comment>
<evidence type="ECO:0000313" key="14">
    <source>
        <dbReference type="EMBL" id="KAI3906540.1"/>
    </source>
</evidence>
<evidence type="ECO:0000256" key="1">
    <source>
        <dbReference type="ARBA" id="ARBA00004370"/>
    </source>
</evidence>
<evidence type="ECO:0000256" key="9">
    <source>
        <dbReference type="ARBA" id="ARBA00031642"/>
    </source>
</evidence>
<keyword evidence="7" id="KW-0378">Hydrolase</keyword>
<evidence type="ECO:0000313" key="15">
    <source>
        <dbReference type="Proteomes" id="UP001202328"/>
    </source>
</evidence>
<sequence length="214" mass="24101">MNSNLIDGNFLVWFIEMNGLIADDLNIILFCIMFTQSIIQDILQFYPVFLFRIVLGTTLNCTGRLVCETGNSTGGVPGWLGGWQSPWKGKKKGGELVIKGEEELYQLGVRMRERFPDLCKEEYHPDIYTMKSSQIPRASASAVAFGMGLFNGKGTLGTGQHRAFAVTSESRASDLLLRFHDICQSYKNIKEYNVRKHWTYLLSHHRNLVGGAAQ</sequence>
<comment type="catalytic activity">
    <reaction evidence="11">
        <text>1D-myo-inositol 1,2,4,5,6-pentakisphosphate + H2O = 1D-myo-inositol 1,2,5,6-tetrakisphosphate + phosphate</text>
        <dbReference type="Rhea" id="RHEA:77115"/>
        <dbReference type="ChEBI" id="CHEBI:15377"/>
        <dbReference type="ChEBI" id="CHEBI:43474"/>
        <dbReference type="ChEBI" id="CHEBI:57798"/>
        <dbReference type="ChEBI" id="CHEBI:195535"/>
        <dbReference type="EC" id="3.1.3.62"/>
    </reaction>
    <physiologicalReaction direction="left-to-right" evidence="11">
        <dbReference type="Rhea" id="RHEA:77116"/>
    </physiologicalReaction>
</comment>
<proteinExistence type="inferred from homology"/>
<organism evidence="14 15">
    <name type="scientific">Papaver atlanticum</name>
    <dbReference type="NCBI Taxonomy" id="357466"/>
    <lineage>
        <taxon>Eukaryota</taxon>
        <taxon>Viridiplantae</taxon>
        <taxon>Streptophyta</taxon>
        <taxon>Embryophyta</taxon>
        <taxon>Tracheophyta</taxon>
        <taxon>Spermatophyta</taxon>
        <taxon>Magnoliopsida</taxon>
        <taxon>Ranunculales</taxon>
        <taxon>Papaveraceae</taxon>
        <taxon>Papaveroideae</taxon>
        <taxon>Papaver</taxon>
    </lineage>
</organism>
<evidence type="ECO:0000256" key="11">
    <source>
        <dbReference type="ARBA" id="ARBA00043671"/>
    </source>
</evidence>
<keyword evidence="8" id="KW-0472">Membrane</keyword>
<protein>
    <recommendedName>
        <fullName evidence="5">Multiple inositol polyphosphate phosphatase 1</fullName>
        <ecNumber evidence="4">3.1.3.62</ecNumber>
        <ecNumber evidence="3">3.1.3.80</ecNumber>
    </recommendedName>
    <alternativeName>
        <fullName evidence="9">2,3-bisphosphoglycerate 3-phosphatase</fullName>
    </alternativeName>
</protein>
<accession>A0AAD4XED6</accession>
<dbReference type="GO" id="GO:0003993">
    <property type="term" value="F:acid phosphatase activity"/>
    <property type="evidence" value="ECO:0007669"/>
    <property type="project" value="TreeGrafter"/>
</dbReference>
<comment type="catalytic activity">
    <reaction evidence="13">
        <text>(2R)-2,3-bisphosphoglycerate + H2O = (2R)-2-phosphoglycerate + phosphate</text>
        <dbReference type="Rhea" id="RHEA:27381"/>
        <dbReference type="ChEBI" id="CHEBI:15377"/>
        <dbReference type="ChEBI" id="CHEBI:43474"/>
        <dbReference type="ChEBI" id="CHEBI:58248"/>
        <dbReference type="ChEBI" id="CHEBI:58289"/>
        <dbReference type="EC" id="3.1.3.80"/>
    </reaction>
    <physiologicalReaction direction="left-to-right" evidence="13">
        <dbReference type="Rhea" id="RHEA:27382"/>
    </physiologicalReaction>
</comment>
<comment type="catalytic activity">
    <reaction evidence="12">
        <text>1D-myo-inositol hexakisphosphate + H2O = 1D-myo-inositol 1,2,4,5,6-pentakisphosphate + phosphate</text>
        <dbReference type="Rhea" id="RHEA:16989"/>
        <dbReference type="ChEBI" id="CHEBI:15377"/>
        <dbReference type="ChEBI" id="CHEBI:43474"/>
        <dbReference type="ChEBI" id="CHEBI:57798"/>
        <dbReference type="ChEBI" id="CHEBI:58130"/>
        <dbReference type="EC" id="3.1.3.62"/>
    </reaction>
    <physiologicalReaction direction="left-to-right" evidence="12">
        <dbReference type="Rhea" id="RHEA:16990"/>
    </physiologicalReaction>
</comment>
<dbReference type="EC" id="3.1.3.62" evidence="4"/>
<evidence type="ECO:0000256" key="8">
    <source>
        <dbReference type="ARBA" id="ARBA00023136"/>
    </source>
</evidence>
<evidence type="ECO:0000256" key="3">
    <source>
        <dbReference type="ARBA" id="ARBA00012976"/>
    </source>
</evidence>
<comment type="similarity">
    <text evidence="2">Belongs to the histidine acid phosphatase family. MINPP1 subfamily.</text>
</comment>
<dbReference type="Pfam" id="PF00328">
    <property type="entry name" value="His_Phos_2"/>
    <property type="match status" value="1"/>
</dbReference>
<dbReference type="PANTHER" id="PTHR20963">
    <property type="entry name" value="MULTIPLE INOSITOL POLYPHOSPHATE PHOSPHATASE-RELATED"/>
    <property type="match status" value="1"/>
</dbReference>